<accession>A0A7X0U7T1</accession>
<dbReference type="PROSITE" id="PS01124">
    <property type="entry name" value="HTH_ARAC_FAMILY_2"/>
    <property type="match status" value="1"/>
</dbReference>
<organism evidence="5 6">
    <name type="scientific">Acidovorax soli</name>
    <dbReference type="NCBI Taxonomy" id="592050"/>
    <lineage>
        <taxon>Bacteria</taxon>
        <taxon>Pseudomonadati</taxon>
        <taxon>Pseudomonadota</taxon>
        <taxon>Betaproteobacteria</taxon>
        <taxon>Burkholderiales</taxon>
        <taxon>Comamonadaceae</taxon>
        <taxon>Acidovorax</taxon>
    </lineage>
</organism>
<keyword evidence="2 5" id="KW-0238">DNA-binding</keyword>
<dbReference type="InterPro" id="IPR009057">
    <property type="entry name" value="Homeodomain-like_sf"/>
</dbReference>
<name>A0A7X0U7T1_9BURK</name>
<dbReference type="PANTHER" id="PTHR46796">
    <property type="entry name" value="HTH-TYPE TRANSCRIPTIONAL ACTIVATOR RHAS-RELATED"/>
    <property type="match status" value="1"/>
</dbReference>
<dbReference type="RefSeq" id="WP_184855836.1">
    <property type="nucleotide sequence ID" value="NZ_JACHLK010000002.1"/>
</dbReference>
<dbReference type="AlphaFoldDB" id="A0A7X0U7T1"/>
<evidence type="ECO:0000256" key="2">
    <source>
        <dbReference type="ARBA" id="ARBA00023125"/>
    </source>
</evidence>
<dbReference type="Gene3D" id="1.10.10.60">
    <property type="entry name" value="Homeodomain-like"/>
    <property type="match status" value="2"/>
</dbReference>
<protein>
    <submittedName>
        <fullName evidence="5">AraC-like DNA-binding protein</fullName>
    </submittedName>
</protein>
<evidence type="ECO:0000259" key="4">
    <source>
        <dbReference type="PROSITE" id="PS01124"/>
    </source>
</evidence>
<dbReference type="EMBL" id="JACHLK010000002">
    <property type="protein sequence ID" value="MBB6558391.1"/>
    <property type="molecule type" value="Genomic_DNA"/>
</dbReference>
<evidence type="ECO:0000256" key="1">
    <source>
        <dbReference type="ARBA" id="ARBA00023015"/>
    </source>
</evidence>
<sequence length="256" mass="27811">MPQERILYADTAAWRVERVVRPAGVVHAGSTVYQVATPRWVFPVSGVSEFHIEGRQVLLDGLTVVALPTGLPYRVHEWQATERSHMVVSMQPGSTPASGPGQALAWSLSPRALWQLRLHWRALAQGREQTVGPMPAPAALGGSSMAHAAVARARRFMATRTAAADGLRWSLHDVADAACCSYFHLARLFRAHTGLGLHAYREQLRLAVALQRLEEGEGDLAALAHDLGYSSQSHLGTALRREVGVTPAQARQALRG</sequence>
<keyword evidence="6" id="KW-1185">Reference proteome</keyword>
<evidence type="ECO:0000313" key="5">
    <source>
        <dbReference type="EMBL" id="MBB6558391.1"/>
    </source>
</evidence>
<reference evidence="5 6" key="1">
    <citation type="submission" date="2020-08" db="EMBL/GenBank/DDBJ databases">
        <title>Functional genomics of gut bacteria from endangered species of beetles.</title>
        <authorList>
            <person name="Carlos-Shanley C."/>
        </authorList>
    </citation>
    <scope>NUCLEOTIDE SEQUENCE [LARGE SCALE GENOMIC DNA]</scope>
    <source>
        <strain evidence="5 6">S00198</strain>
    </source>
</reference>
<gene>
    <name evidence="5" type="ORF">HNP48_001055</name>
</gene>
<keyword evidence="1" id="KW-0805">Transcription regulation</keyword>
<evidence type="ECO:0000313" key="6">
    <source>
        <dbReference type="Proteomes" id="UP000575083"/>
    </source>
</evidence>
<dbReference type="Proteomes" id="UP000575083">
    <property type="component" value="Unassembled WGS sequence"/>
</dbReference>
<dbReference type="Pfam" id="PF12833">
    <property type="entry name" value="HTH_18"/>
    <property type="match status" value="1"/>
</dbReference>
<dbReference type="GO" id="GO:0043565">
    <property type="term" value="F:sequence-specific DNA binding"/>
    <property type="evidence" value="ECO:0007669"/>
    <property type="project" value="InterPro"/>
</dbReference>
<dbReference type="InterPro" id="IPR050204">
    <property type="entry name" value="AraC_XylS_family_regulators"/>
</dbReference>
<dbReference type="GO" id="GO:0003700">
    <property type="term" value="F:DNA-binding transcription factor activity"/>
    <property type="evidence" value="ECO:0007669"/>
    <property type="project" value="InterPro"/>
</dbReference>
<dbReference type="SMART" id="SM00342">
    <property type="entry name" value="HTH_ARAC"/>
    <property type="match status" value="1"/>
</dbReference>
<comment type="caution">
    <text evidence="5">The sequence shown here is derived from an EMBL/GenBank/DDBJ whole genome shotgun (WGS) entry which is preliminary data.</text>
</comment>
<dbReference type="InterPro" id="IPR018060">
    <property type="entry name" value="HTH_AraC"/>
</dbReference>
<keyword evidence="3" id="KW-0804">Transcription</keyword>
<proteinExistence type="predicted"/>
<dbReference type="SUPFAM" id="SSF46689">
    <property type="entry name" value="Homeodomain-like"/>
    <property type="match status" value="2"/>
</dbReference>
<feature type="domain" description="HTH araC/xylS-type" evidence="4">
    <location>
        <begin position="151"/>
        <end position="253"/>
    </location>
</feature>
<dbReference type="PANTHER" id="PTHR46796:SF2">
    <property type="entry name" value="TRANSCRIPTIONAL REGULATORY PROTEIN"/>
    <property type="match status" value="1"/>
</dbReference>
<evidence type="ECO:0000256" key="3">
    <source>
        <dbReference type="ARBA" id="ARBA00023163"/>
    </source>
</evidence>